<protein>
    <submittedName>
        <fullName evidence="4">S4 domain-containing protein</fullName>
    </submittedName>
</protein>
<dbReference type="SMART" id="SM00363">
    <property type="entry name" value="S4"/>
    <property type="match status" value="1"/>
</dbReference>
<sequence length="111" mass="12172">MRLDLLLVRLRFAGSRQLAQDWIMPGHIRRNGQRVVKANQPVAPGDVLTLPMRTHVRVIEILSLPARRGPPAEAQACYRVLDAGAAIAIAGKQTPQMKESAADRIEGKSLT</sequence>
<evidence type="ECO:0000313" key="4">
    <source>
        <dbReference type="EMBL" id="MFC3100972.1"/>
    </source>
</evidence>
<dbReference type="RefSeq" id="WP_336919741.1">
    <property type="nucleotide sequence ID" value="NZ_JBANRN010000012.1"/>
</dbReference>
<dbReference type="Gene3D" id="3.10.290.10">
    <property type="entry name" value="RNA-binding S4 domain"/>
    <property type="match status" value="1"/>
</dbReference>
<feature type="region of interest" description="Disordered" evidence="2">
    <location>
        <begin position="92"/>
        <end position="111"/>
    </location>
</feature>
<feature type="domain" description="RNA-binding S4" evidence="3">
    <location>
        <begin position="1"/>
        <end position="70"/>
    </location>
</feature>
<comment type="caution">
    <text evidence="4">The sequence shown here is derived from an EMBL/GenBank/DDBJ whole genome shotgun (WGS) entry which is preliminary data.</text>
</comment>
<organism evidence="4 5">
    <name type="scientific">Alteraurantiacibacter lauratis</name>
    <dbReference type="NCBI Taxonomy" id="2054627"/>
    <lineage>
        <taxon>Bacteria</taxon>
        <taxon>Pseudomonadati</taxon>
        <taxon>Pseudomonadota</taxon>
        <taxon>Alphaproteobacteria</taxon>
        <taxon>Sphingomonadales</taxon>
        <taxon>Erythrobacteraceae</taxon>
        <taxon>Alteraurantiacibacter</taxon>
    </lineage>
</organism>
<dbReference type="Pfam" id="PF01479">
    <property type="entry name" value="S4"/>
    <property type="match status" value="1"/>
</dbReference>
<evidence type="ECO:0000313" key="5">
    <source>
        <dbReference type="Proteomes" id="UP001595378"/>
    </source>
</evidence>
<evidence type="ECO:0000256" key="2">
    <source>
        <dbReference type="SAM" id="MobiDB-lite"/>
    </source>
</evidence>
<feature type="compositionally biased region" description="Basic and acidic residues" evidence="2">
    <location>
        <begin position="100"/>
        <end position="111"/>
    </location>
</feature>
<dbReference type="InterPro" id="IPR002942">
    <property type="entry name" value="S4_RNA-bd"/>
</dbReference>
<reference evidence="5" key="1">
    <citation type="journal article" date="2019" name="Int. J. Syst. Evol. Microbiol.">
        <title>The Global Catalogue of Microorganisms (GCM) 10K type strain sequencing project: providing services to taxonomists for standard genome sequencing and annotation.</title>
        <authorList>
            <consortium name="The Broad Institute Genomics Platform"/>
            <consortium name="The Broad Institute Genome Sequencing Center for Infectious Disease"/>
            <person name="Wu L."/>
            <person name="Ma J."/>
        </authorList>
    </citation>
    <scope>NUCLEOTIDE SEQUENCE [LARGE SCALE GENOMIC DNA]</scope>
    <source>
        <strain evidence="5">KCTC 52606</strain>
    </source>
</reference>
<evidence type="ECO:0000259" key="3">
    <source>
        <dbReference type="SMART" id="SM00363"/>
    </source>
</evidence>
<gene>
    <name evidence="4" type="ORF">ACFODK_08730</name>
</gene>
<dbReference type="InterPro" id="IPR036986">
    <property type="entry name" value="S4_RNA-bd_sf"/>
</dbReference>
<dbReference type="PROSITE" id="PS50889">
    <property type="entry name" value="S4"/>
    <property type="match status" value="1"/>
</dbReference>
<dbReference type="EMBL" id="JBHRSU010000029">
    <property type="protein sequence ID" value="MFC3100972.1"/>
    <property type="molecule type" value="Genomic_DNA"/>
</dbReference>
<dbReference type="SUPFAM" id="SSF55174">
    <property type="entry name" value="Alpha-L RNA-binding motif"/>
    <property type="match status" value="1"/>
</dbReference>
<evidence type="ECO:0000256" key="1">
    <source>
        <dbReference type="PROSITE-ProRule" id="PRU00182"/>
    </source>
</evidence>
<dbReference type="Proteomes" id="UP001595378">
    <property type="component" value="Unassembled WGS sequence"/>
</dbReference>
<name>A0ABV7EE45_9SPHN</name>
<accession>A0ABV7EE45</accession>
<keyword evidence="1" id="KW-0694">RNA-binding</keyword>
<proteinExistence type="predicted"/>
<keyword evidence="5" id="KW-1185">Reference proteome</keyword>
<dbReference type="CDD" id="cd00165">
    <property type="entry name" value="S4"/>
    <property type="match status" value="1"/>
</dbReference>